<evidence type="ECO:0000256" key="1">
    <source>
        <dbReference type="ARBA" id="ARBA00004328"/>
    </source>
</evidence>
<proteinExistence type="predicted"/>
<dbReference type="Gene3D" id="3.30.2400.10">
    <property type="entry name" value="Major capsid protein gp5"/>
    <property type="match status" value="1"/>
</dbReference>
<evidence type="ECO:0000313" key="4">
    <source>
        <dbReference type="EMBL" id="KMQ75296.1"/>
    </source>
</evidence>
<feature type="domain" description="Phage capsid-like C-terminal" evidence="3">
    <location>
        <begin position="131"/>
        <end position="401"/>
    </location>
</feature>
<accession>A0A0J7JBV8</accession>
<dbReference type="EMBL" id="LFBU01000001">
    <property type="protein sequence ID" value="KMQ75296.1"/>
    <property type="molecule type" value="Genomic_DNA"/>
</dbReference>
<keyword evidence="5" id="KW-1185">Reference proteome</keyword>
<gene>
    <name evidence="4" type="ORF">Msub_11498</name>
</gene>
<dbReference type="RefSeq" id="WP_048495416.1">
    <property type="nucleotide sequence ID" value="NZ_LFBU01000001.1"/>
</dbReference>
<dbReference type="Gene3D" id="3.30.2320.10">
    <property type="entry name" value="hypothetical protein PF0899 domain"/>
    <property type="match status" value="1"/>
</dbReference>
<reference evidence="4 5" key="1">
    <citation type="submission" date="2015-06" db="EMBL/GenBank/DDBJ databases">
        <title>Marinobacter subterrani, a genetically tractable neutrophilic iron-oxidizing strain isolated from the Soudan Iron Mine.</title>
        <authorList>
            <person name="Bonis B.M."/>
            <person name="Gralnick J.A."/>
        </authorList>
    </citation>
    <scope>NUCLEOTIDE SEQUENCE [LARGE SCALE GENOMIC DNA]</scope>
    <source>
        <strain evidence="4 5">JG233</strain>
    </source>
</reference>
<evidence type="ECO:0000256" key="2">
    <source>
        <dbReference type="SAM" id="Coils"/>
    </source>
</evidence>
<dbReference type="InterPro" id="IPR024455">
    <property type="entry name" value="Phage_capsid"/>
</dbReference>
<dbReference type="AlphaFoldDB" id="A0A0J7JBV8"/>
<dbReference type="InterPro" id="IPR054612">
    <property type="entry name" value="Phage_capsid-like_C"/>
</dbReference>
<dbReference type="Pfam" id="PF05065">
    <property type="entry name" value="Phage_capsid"/>
    <property type="match status" value="1"/>
</dbReference>
<dbReference type="NCBIfam" id="TIGR01554">
    <property type="entry name" value="major_cap_HK97"/>
    <property type="match status" value="1"/>
</dbReference>
<dbReference type="PATRIC" id="fig|1658765.3.peg.1492"/>
<evidence type="ECO:0000313" key="5">
    <source>
        <dbReference type="Proteomes" id="UP000036102"/>
    </source>
</evidence>
<name>A0A0J7JBV8_9GAMM</name>
<dbReference type="Proteomes" id="UP000036102">
    <property type="component" value="Unassembled WGS sequence"/>
</dbReference>
<organism evidence="4 5">
    <name type="scientific">Marinobacter subterrani</name>
    <dbReference type="NCBI Taxonomy" id="1658765"/>
    <lineage>
        <taxon>Bacteria</taxon>
        <taxon>Pseudomonadati</taxon>
        <taxon>Pseudomonadota</taxon>
        <taxon>Gammaproteobacteria</taxon>
        <taxon>Pseudomonadales</taxon>
        <taxon>Marinobacteraceae</taxon>
        <taxon>Marinobacter</taxon>
    </lineage>
</organism>
<comment type="caution">
    <text evidence="4">The sequence shown here is derived from an EMBL/GenBank/DDBJ whole genome shotgun (WGS) entry which is preliminary data.</text>
</comment>
<protein>
    <submittedName>
        <fullName evidence="4">Phage major capsid protein, HK97 family</fullName>
    </submittedName>
</protein>
<keyword evidence="2" id="KW-0175">Coiled coil</keyword>
<dbReference type="OrthoDB" id="9786516at2"/>
<sequence>MSIQALREKRTDLAANARKLLDEVKPDDWKAEHNERYDNLVNEIDQLDSQIDRHQKQLDIEASNRQSIQDRAEERGISTDEANHIANKEKDIFLTYMRGGINALDDEQRNHVLAKAREVRNAMSTGTGSEGGYLVPREFAASMLQALKQYGGMREVATIIQTASGAGMDWPTTDATSEEGEIVGENAAVAQQDATFGTKVLDTFKFSSKSIAVPFELLQDSEIDLEAHIRERLQQRLGRITNRLFTNGSGTGQPMGIVTASGAGKIAATGQTTTVTYDDLLDLKHSVDPAYRMNAAWAFHDQTLKAIKKLKDTQDRPLWVPGIAMGEPDTIDGERYVVNQHIPQMAAGVKSILYGDMSRYIIRDVMQFMLFRMTDSKYTEKGQVGFLAFMRSGGNLMDVGGAVKAYQNSAT</sequence>
<evidence type="ECO:0000259" key="3">
    <source>
        <dbReference type="Pfam" id="PF05065"/>
    </source>
</evidence>
<comment type="subcellular location">
    <subcellularLocation>
        <location evidence="1">Virion</location>
    </subcellularLocation>
</comment>
<dbReference type="SUPFAM" id="SSF56563">
    <property type="entry name" value="Major capsid protein gp5"/>
    <property type="match status" value="1"/>
</dbReference>
<dbReference type="STRING" id="1658765.Msub_11498"/>
<feature type="coiled-coil region" evidence="2">
    <location>
        <begin position="3"/>
        <end position="64"/>
    </location>
</feature>